<dbReference type="SUPFAM" id="SSF55073">
    <property type="entry name" value="Nucleotide cyclase"/>
    <property type="match status" value="1"/>
</dbReference>
<dbReference type="GO" id="GO:0004016">
    <property type="term" value="F:adenylate cyclase activity"/>
    <property type="evidence" value="ECO:0007669"/>
    <property type="project" value="UniProtKB-ARBA"/>
</dbReference>
<dbReference type="PANTHER" id="PTHR43081">
    <property type="entry name" value="ADENYLATE CYCLASE, TERMINAL-DIFFERENTIATION SPECIFIC-RELATED"/>
    <property type="match status" value="1"/>
</dbReference>
<dbReference type="OrthoDB" id="338211at2"/>
<organism evidence="4 5">
    <name type="scientific">Treponema bryantii</name>
    <dbReference type="NCBI Taxonomy" id="163"/>
    <lineage>
        <taxon>Bacteria</taxon>
        <taxon>Pseudomonadati</taxon>
        <taxon>Spirochaetota</taxon>
        <taxon>Spirochaetia</taxon>
        <taxon>Spirochaetales</taxon>
        <taxon>Treponemataceae</taxon>
        <taxon>Treponema</taxon>
    </lineage>
</organism>
<dbReference type="EMBL" id="FOFU01000006">
    <property type="protein sequence ID" value="SEQ58480.1"/>
    <property type="molecule type" value="Genomic_DNA"/>
</dbReference>
<feature type="domain" description="Guanylate cyclase" evidence="3">
    <location>
        <begin position="461"/>
        <end position="587"/>
    </location>
</feature>
<dbReference type="CDD" id="cd07302">
    <property type="entry name" value="CHD"/>
    <property type="match status" value="1"/>
</dbReference>
<dbReference type="Proteomes" id="UP000182360">
    <property type="component" value="Unassembled WGS sequence"/>
</dbReference>
<keyword evidence="1" id="KW-1133">Transmembrane helix</keyword>
<keyword evidence="5" id="KW-1185">Reference proteome</keyword>
<keyword evidence="2" id="KW-0732">Signal</keyword>
<feature type="transmembrane region" description="Helical" evidence="1">
    <location>
        <begin position="332"/>
        <end position="350"/>
    </location>
</feature>
<feature type="transmembrane region" description="Helical" evidence="1">
    <location>
        <begin position="299"/>
        <end position="320"/>
    </location>
</feature>
<feature type="transmembrane region" description="Helical" evidence="1">
    <location>
        <begin position="236"/>
        <end position="256"/>
    </location>
</feature>
<evidence type="ECO:0000259" key="3">
    <source>
        <dbReference type="PROSITE" id="PS50125"/>
    </source>
</evidence>
<feature type="transmembrane region" description="Helical" evidence="1">
    <location>
        <begin position="209"/>
        <end position="229"/>
    </location>
</feature>
<dbReference type="Pfam" id="PF07695">
    <property type="entry name" value="7TMR-DISM_7TM"/>
    <property type="match status" value="1"/>
</dbReference>
<dbReference type="AlphaFoldDB" id="A0A1H9H839"/>
<feature type="signal peptide" evidence="2">
    <location>
        <begin position="1"/>
        <end position="25"/>
    </location>
</feature>
<reference evidence="4 5" key="1">
    <citation type="submission" date="2016-10" db="EMBL/GenBank/DDBJ databases">
        <authorList>
            <person name="de Groot N.N."/>
        </authorList>
    </citation>
    <scope>NUCLEOTIDE SEQUENCE [LARGE SCALE GENOMIC DNA]</scope>
    <source>
        <strain evidence="4 5">B25</strain>
    </source>
</reference>
<evidence type="ECO:0000313" key="4">
    <source>
        <dbReference type="EMBL" id="SEQ58480.1"/>
    </source>
</evidence>
<feature type="transmembrane region" description="Helical" evidence="1">
    <location>
        <begin position="268"/>
        <end position="287"/>
    </location>
</feature>
<dbReference type="PANTHER" id="PTHR43081:SF1">
    <property type="entry name" value="ADENYLATE CYCLASE, TERMINAL-DIFFERENTIATION SPECIFIC"/>
    <property type="match status" value="1"/>
</dbReference>
<name>A0A1H9H839_9SPIR</name>
<dbReference type="Pfam" id="PF00211">
    <property type="entry name" value="Guanylate_cyc"/>
    <property type="match status" value="1"/>
</dbReference>
<feature type="transmembrane region" description="Helical" evidence="1">
    <location>
        <begin position="362"/>
        <end position="381"/>
    </location>
</feature>
<evidence type="ECO:0000313" key="5">
    <source>
        <dbReference type="Proteomes" id="UP000182360"/>
    </source>
</evidence>
<accession>A0A1H9H839</accession>
<dbReference type="PROSITE" id="PS50125">
    <property type="entry name" value="GUANYLATE_CYCLASE_2"/>
    <property type="match status" value="1"/>
</dbReference>
<dbReference type="RefSeq" id="WP_074644132.1">
    <property type="nucleotide sequence ID" value="NZ_FOFU01000006.1"/>
</dbReference>
<dbReference type="InterPro" id="IPR029787">
    <property type="entry name" value="Nucleotide_cyclase"/>
</dbReference>
<protein>
    <submittedName>
        <fullName evidence="4">7TM diverse intracellular signalling</fullName>
    </submittedName>
</protein>
<dbReference type="InterPro" id="IPR001054">
    <property type="entry name" value="A/G_cyclase"/>
</dbReference>
<dbReference type="SMART" id="SM00044">
    <property type="entry name" value="CYCc"/>
    <property type="match status" value="1"/>
</dbReference>
<dbReference type="Gene3D" id="3.30.70.1230">
    <property type="entry name" value="Nucleotide cyclase"/>
    <property type="match status" value="1"/>
</dbReference>
<feature type="chain" id="PRO_5010314953" evidence="2">
    <location>
        <begin position="26"/>
        <end position="645"/>
    </location>
</feature>
<proteinExistence type="predicted"/>
<keyword evidence="1" id="KW-0472">Membrane</keyword>
<dbReference type="GO" id="GO:0006171">
    <property type="term" value="P:cAMP biosynthetic process"/>
    <property type="evidence" value="ECO:0007669"/>
    <property type="project" value="TreeGrafter"/>
</dbReference>
<evidence type="ECO:0000256" key="2">
    <source>
        <dbReference type="SAM" id="SignalP"/>
    </source>
</evidence>
<feature type="transmembrane region" description="Helical" evidence="1">
    <location>
        <begin position="387"/>
        <end position="408"/>
    </location>
</feature>
<keyword evidence="1" id="KW-0812">Transmembrane</keyword>
<dbReference type="InterPro" id="IPR011623">
    <property type="entry name" value="7TMR_DISM_rcpt_extracell_dom1"/>
</dbReference>
<gene>
    <name evidence="4" type="ORF">SAMN04487977_10685</name>
</gene>
<dbReference type="InterPro" id="IPR050697">
    <property type="entry name" value="Adenylyl/Guanylyl_Cyclase_3/4"/>
</dbReference>
<dbReference type="GO" id="GO:0035556">
    <property type="term" value="P:intracellular signal transduction"/>
    <property type="evidence" value="ECO:0007669"/>
    <property type="project" value="InterPro"/>
</dbReference>
<evidence type="ECO:0000256" key="1">
    <source>
        <dbReference type="SAM" id="Phobius"/>
    </source>
</evidence>
<sequence length="645" mass="73826">MKALKKFIFSTVLLSGLFSYNQLPAQSLPDFSISTYKIENPSEFKHSSVEIKSNWDFYWGKFISPYDNTTKPDAVVSTPSDWNKYQLSKEINEITKTGLGSGTYRLKITNLTPGTEYVFPTYKLAYNAFTVFADKKMIYQSGVPSEKWEQTITKQFFDTARFIPGDDGTVTLTIFVSNDFYRKGGLRGKLILYEESYYRNYFFRTLTSYSIFTGILLMISIYCLLNFFLKKDKSSLYLSLLILSVFTRLATADFSVLKVIFPNLPFTVLLRIEYISVFFIPGFLTLYIDTLNKFIFKKIPAMVIAAPSFVFFILDLVLPIRQANMTVPYMQTYMYTVIAVDSLLFIISFFKARDVITTISIISLVIVALGATFNILAIHHIKIFGGINFLIPAFAQFAFLQIILLAYIQNKNYLKVFELHDYLNETNKAYYRFVPKEFLELLCKKDITEITLGEYKISKAAVLSADIRNFTSTSEKLVPIQVFDMLNSYLRRVAPLIRKYNGIIEKYLGDGIIAIFPESSEAALNCAIEMQEQMIELRQEFAERGMPQIKIGIGIHYGDIVIGTGGNNERMTEISLSKDIDIAILTESKTKQYHKPILVTYDAIKYAATEARNNGHKFNFYGQKIHDAQSSVIFSIFNDNFENAL</sequence>